<dbReference type="OrthoDB" id="10251737at2759"/>
<dbReference type="Proteomes" id="UP000001542">
    <property type="component" value="Unassembled WGS sequence"/>
</dbReference>
<dbReference type="SMR" id="A2DUL4"/>
<evidence type="ECO:0000256" key="1">
    <source>
        <dbReference type="SAM" id="Coils"/>
    </source>
</evidence>
<reference evidence="2" key="2">
    <citation type="journal article" date="2007" name="Science">
        <title>Draft genome sequence of the sexually transmitted pathogen Trichomonas vaginalis.</title>
        <authorList>
            <person name="Carlton J.M."/>
            <person name="Hirt R.P."/>
            <person name="Silva J.C."/>
            <person name="Delcher A.L."/>
            <person name="Schatz M."/>
            <person name="Zhao Q."/>
            <person name="Wortman J.R."/>
            <person name="Bidwell S.L."/>
            <person name="Alsmark U.C.M."/>
            <person name="Besteiro S."/>
            <person name="Sicheritz-Ponten T."/>
            <person name="Noel C.J."/>
            <person name="Dacks J.B."/>
            <person name="Foster P.G."/>
            <person name="Simillion C."/>
            <person name="Van de Peer Y."/>
            <person name="Miranda-Saavedra D."/>
            <person name="Barton G.J."/>
            <person name="Westrop G.D."/>
            <person name="Mueller S."/>
            <person name="Dessi D."/>
            <person name="Fiori P.L."/>
            <person name="Ren Q."/>
            <person name="Paulsen I."/>
            <person name="Zhang H."/>
            <person name="Bastida-Corcuera F.D."/>
            <person name="Simoes-Barbosa A."/>
            <person name="Brown M.T."/>
            <person name="Hayes R.D."/>
            <person name="Mukherjee M."/>
            <person name="Okumura C.Y."/>
            <person name="Schneider R."/>
            <person name="Smith A.J."/>
            <person name="Vanacova S."/>
            <person name="Villalvazo M."/>
            <person name="Haas B.J."/>
            <person name="Pertea M."/>
            <person name="Feldblyum T.V."/>
            <person name="Utterback T.R."/>
            <person name="Shu C.L."/>
            <person name="Osoegawa K."/>
            <person name="de Jong P.J."/>
            <person name="Hrdy I."/>
            <person name="Horvathova L."/>
            <person name="Zubacova Z."/>
            <person name="Dolezal P."/>
            <person name="Malik S.B."/>
            <person name="Logsdon J.M. Jr."/>
            <person name="Henze K."/>
            <person name="Gupta A."/>
            <person name="Wang C.C."/>
            <person name="Dunne R.L."/>
            <person name="Upcroft J.A."/>
            <person name="Upcroft P."/>
            <person name="White O."/>
            <person name="Salzberg S.L."/>
            <person name="Tang P."/>
            <person name="Chiu C.-H."/>
            <person name="Lee Y.-S."/>
            <person name="Embley T.M."/>
            <person name="Coombs G.H."/>
            <person name="Mottram J.C."/>
            <person name="Tachezy J."/>
            <person name="Fraser-Liggett C.M."/>
            <person name="Johnson P.J."/>
        </authorList>
    </citation>
    <scope>NUCLEOTIDE SEQUENCE [LARGE SCALE GENOMIC DNA]</scope>
    <source>
        <strain evidence="2">G3</strain>
    </source>
</reference>
<feature type="coiled-coil region" evidence="1">
    <location>
        <begin position="126"/>
        <end position="153"/>
    </location>
</feature>
<sequence>MTQLPNLLRPRVEVPMSTSTIHSRALYNPNTVRGTFPKPNRPAAQNPTAEYKTLTRGEHISAESRVDDILKGAPLTSIPLENVNQVIITLKERKRQATLAGNYHLSQQIVDLIQKINSIVIQRKHAQMKSQEIKALEIQLQQAENSLKKTIEQWNQKVTDFNRTQSSSARRLERTQLTRLQDNDSRPIDELPSSYLKPSPALLDLRERERHLVLTKRYDEATALHKEGNKMEKIEELEKKRIFLQTQKRQRQQLLAAQDRDVAGFKERWMRSADKLNQTMDAEVAQQQKIVDNIRKKLEDAKKEAL</sequence>
<proteinExistence type="evidence at protein level"/>
<dbReference type="RefSeq" id="XP_001328128.1">
    <property type="nucleotide sequence ID" value="XM_001328093.1"/>
</dbReference>
<reference evidence="2" key="1">
    <citation type="submission" date="2006-10" db="EMBL/GenBank/DDBJ databases">
        <authorList>
            <person name="Amadeo P."/>
            <person name="Zhao Q."/>
            <person name="Wortman J."/>
            <person name="Fraser-Liggett C."/>
            <person name="Carlton J."/>
        </authorList>
    </citation>
    <scope>NUCLEOTIDE SEQUENCE</scope>
    <source>
        <strain evidence="2">G3</strain>
    </source>
</reference>
<dbReference type="EMDB" id="EMD-46580"/>
<protein>
    <submittedName>
        <fullName evidence="2">Uncharacterized protein</fullName>
    </submittedName>
</protein>
<dbReference type="EMBL" id="DS113249">
    <property type="protein sequence ID" value="EAY15905.1"/>
    <property type="molecule type" value="Genomic_DNA"/>
</dbReference>
<gene>
    <name evidence="2" type="ORF">TVAG_165330</name>
</gene>
<evidence type="ECO:0000313" key="3">
    <source>
        <dbReference type="Proteomes" id="UP000001542"/>
    </source>
</evidence>
<keyword evidence="4" id="KW-0002">3D-structure</keyword>
<keyword evidence="3" id="KW-1185">Reference proteome</keyword>
<name>A2DUL4_TRIV3</name>
<organism evidence="2 3">
    <name type="scientific">Trichomonas vaginalis (strain ATCC PRA-98 / G3)</name>
    <dbReference type="NCBI Taxonomy" id="412133"/>
    <lineage>
        <taxon>Eukaryota</taxon>
        <taxon>Metamonada</taxon>
        <taxon>Parabasalia</taxon>
        <taxon>Trichomonadida</taxon>
        <taxon>Trichomonadidae</taxon>
        <taxon>Trichomonas</taxon>
    </lineage>
</organism>
<dbReference type="VEuPathDB" id="TrichDB:TVAG_165330"/>
<dbReference type="PDB" id="9D5N">
    <property type="method" value="EM"/>
    <property type="resolution" value="4.20 A"/>
    <property type="chains" value="CD/Ca/Cb/G=1-306"/>
</dbReference>
<dbReference type="VEuPathDB" id="TrichDB:TVAGG3_0662930"/>
<accession>A2DUL4</accession>
<evidence type="ECO:0000313" key="2">
    <source>
        <dbReference type="EMBL" id="EAY15905.1"/>
    </source>
</evidence>
<keyword evidence="1" id="KW-0175">Coiled coil</keyword>
<evidence type="ECO:0007829" key="4">
    <source>
        <dbReference type="PDB" id="9D5N"/>
    </source>
</evidence>
<dbReference type="AlphaFoldDB" id="A2DUL4"/>
<dbReference type="KEGG" id="tva:4773912"/>
<dbReference type="PANTHER" id="PTHR47026">
    <property type="entry name" value="PIGMENTOSA GTPASE REGULATOR-LIKE PROTEIN, PUTATIVE-RELATED"/>
    <property type="match status" value="1"/>
</dbReference>
<dbReference type="InParanoid" id="A2DUL4"/>
<reference evidence="4" key="3">
    <citation type="journal article" date="2025" name="Nat. Commun.">
        <title>Structures of Native Doublet Microtubules from Trichomonas vaginalis Reveal Parasite-Specific Proteins.</title>
        <authorList>
            <person name="Stevens A."/>
            <person name="Kashyap S."/>
            <person name="Crofut E.H."/>
            <person name="Wang S.E."/>
            <person name="Muratore K.A."/>
            <person name="Johnson P.J."/>
            <person name="Zhou Z.H."/>
        </authorList>
    </citation>
    <scope>STRUCTURE BY ELECTRON MICROSCOPY (4.20 ANGSTROMS)</scope>
</reference>
<dbReference type="PANTHER" id="PTHR47026:SF2">
    <property type="entry name" value="FLAGELLAR ASSOCIATED PROTEIN"/>
    <property type="match status" value="1"/>
</dbReference>